<dbReference type="PANTHER" id="PTHR11785">
    <property type="entry name" value="AMINO ACID TRANSPORTER"/>
    <property type="match status" value="1"/>
</dbReference>
<dbReference type="AlphaFoldDB" id="A0A0N5CUB5"/>
<dbReference type="OMA" id="WIGCGLI"/>
<dbReference type="GO" id="GO:0016020">
    <property type="term" value="C:membrane"/>
    <property type="evidence" value="ECO:0007669"/>
    <property type="project" value="UniProtKB-SubCell"/>
</dbReference>
<protein>
    <submittedName>
        <fullName evidence="8">AA_permease domain-containing protein</fullName>
    </submittedName>
</protein>
<name>A0A0N5CUB5_THECL</name>
<feature type="transmembrane region" description="Helical" evidence="5">
    <location>
        <begin position="291"/>
        <end position="313"/>
    </location>
</feature>
<dbReference type="EMBL" id="UYYF01004267">
    <property type="protein sequence ID" value="VDN00846.1"/>
    <property type="molecule type" value="Genomic_DNA"/>
</dbReference>
<evidence type="ECO:0000313" key="6">
    <source>
        <dbReference type="EMBL" id="VDN00846.1"/>
    </source>
</evidence>
<proteinExistence type="predicted"/>
<reference evidence="8" key="1">
    <citation type="submission" date="2017-02" db="UniProtKB">
        <authorList>
            <consortium name="WormBaseParasite"/>
        </authorList>
    </citation>
    <scope>IDENTIFICATION</scope>
</reference>
<dbReference type="OrthoDB" id="10062876at2759"/>
<dbReference type="PANTHER" id="PTHR11785:SF502">
    <property type="entry name" value="AMINO ACID TRANSPORTER"/>
    <property type="match status" value="1"/>
</dbReference>
<evidence type="ECO:0000256" key="4">
    <source>
        <dbReference type="ARBA" id="ARBA00023136"/>
    </source>
</evidence>
<feature type="transmembrane region" description="Helical" evidence="5">
    <location>
        <begin position="14"/>
        <end position="34"/>
    </location>
</feature>
<keyword evidence="3 5" id="KW-1133">Transmembrane helix</keyword>
<dbReference type="WBParaSite" id="TCLT_0000384501-mRNA-1">
    <property type="protein sequence ID" value="TCLT_0000384501-mRNA-1"/>
    <property type="gene ID" value="TCLT_0000384501"/>
</dbReference>
<dbReference type="Proteomes" id="UP000276776">
    <property type="component" value="Unassembled WGS sequence"/>
</dbReference>
<feature type="transmembrane region" description="Helical" evidence="5">
    <location>
        <begin position="88"/>
        <end position="116"/>
    </location>
</feature>
<feature type="transmembrane region" description="Helical" evidence="5">
    <location>
        <begin position="163"/>
        <end position="189"/>
    </location>
</feature>
<dbReference type="Gene3D" id="1.20.1740.10">
    <property type="entry name" value="Amino acid/polyamine transporter I"/>
    <property type="match status" value="1"/>
</dbReference>
<organism evidence="8">
    <name type="scientific">Thelazia callipaeda</name>
    <name type="common">Oriental eyeworm</name>
    <name type="synonym">Parasitic nematode</name>
    <dbReference type="NCBI Taxonomy" id="103827"/>
    <lineage>
        <taxon>Eukaryota</taxon>
        <taxon>Metazoa</taxon>
        <taxon>Ecdysozoa</taxon>
        <taxon>Nematoda</taxon>
        <taxon>Chromadorea</taxon>
        <taxon>Rhabditida</taxon>
        <taxon>Spirurina</taxon>
        <taxon>Spiruromorpha</taxon>
        <taxon>Thelazioidea</taxon>
        <taxon>Thelaziidae</taxon>
        <taxon>Thelazia</taxon>
    </lineage>
</organism>
<accession>A0A0N5CUB5</accession>
<dbReference type="InterPro" id="IPR050598">
    <property type="entry name" value="AminoAcid_Transporter"/>
</dbReference>
<evidence type="ECO:0000256" key="1">
    <source>
        <dbReference type="ARBA" id="ARBA00004141"/>
    </source>
</evidence>
<keyword evidence="7" id="KW-1185">Reference proteome</keyword>
<keyword evidence="4 5" id="KW-0472">Membrane</keyword>
<dbReference type="Pfam" id="PF13520">
    <property type="entry name" value="AA_permease_2"/>
    <property type="match status" value="1"/>
</dbReference>
<feature type="transmembrane region" description="Helical" evidence="5">
    <location>
        <begin position="46"/>
        <end position="68"/>
    </location>
</feature>
<sequence length="419" mass="46566">MTPIDGSVLEENKIGFFGCLSYILGNCIGAGIFIAPSAVTENVGSVGLSIAVWILCGLISLLGSIVYIELGTGILEPGCDYAYICYVGWNSVAFAFMWVGVILSYPASTAVQILTFGHYIIDGMSQNIHFGQTLQSFIEWNLGIIVLVFVTWINFYSLNKSAVIFQIASTVAKLCATALIIVAGLYCFFFKGMNENFIKPFEYSQFNIRDFVFSINAGFYAYSGWDVLNYSSNEIRNPSRNMPSSLLLGISLVILLYTLMIFSYFVALTPQEVLKTNAIAALFSQKVFGPFYYVVPFMIAVLICGSLNSNLFCSSRYVFCKMKKNEILPLFSFKYYMLAAARERHLPKFLSCINEETGSPRAAIAAQLLLTVLLSFINVNRLIDYVAFVMVLQKVAGIAALLWIRFKKIPVNASNTLLY</sequence>
<evidence type="ECO:0000256" key="5">
    <source>
        <dbReference type="SAM" id="Phobius"/>
    </source>
</evidence>
<dbReference type="GO" id="GO:0015179">
    <property type="term" value="F:L-amino acid transmembrane transporter activity"/>
    <property type="evidence" value="ECO:0007669"/>
    <property type="project" value="TreeGrafter"/>
</dbReference>
<feature type="transmembrane region" description="Helical" evidence="5">
    <location>
        <begin position="385"/>
        <end position="404"/>
    </location>
</feature>
<dbReference type="STRING" id="103827.A0A0N5CUB5"/>
<evidence type="ECO:0000256" key="2">
    <source>
        <dbReference type="ARBA" id="ARBA00022692"/>
    </source>
</evidence>
<comment type="subcellular location">
    <subcellularLocation>
        <location evidence="1">Membrane</location>
        <topology evidence="1">Multi-pass membrane protein</topology>
    </subcellularLocation>
</comment>
<keyword evidence="2 5" id="KW-0812">Transmembrane</keyword>
<evidence type="ECO:0000313" key="8">
    <source>
        <dbReference type="WBParaSite" id="TCLT_0000384501-mRNA-1"/>
    </source>
</evidence>
<dbReference type="InterPro" id="IPR002293">
    <property type="entry name" value="AA/rel_permease1"/>
</dbReference>
<reference evidence="6 7" key="2">
    <citation type="submission" date="2018-11" db="EMBL/GenBank/DDBJ databases">
        <authorList>
            <consortium name="Pathogen Informatics"/>
        </authorList>
    </citation>
    <scope>NUCLEOTIDE SEQUENCE [LARGE SCALE GENOMIC DNA]</scope>
</reference>
<feature type="transmembrane region" description="Helical" evidence="5">
    <location>
        <begin position="246"/>
        <end position="267"/>
    </location>
</feature>
<dbReference type="PIRSF" id="PIRSF006060">
    <property type="entry name" value="AA_transporter"/>
    <property type="match status" value="1"/>
</dbReference>
<gene>
    <name evidence="6" type="ORF">TCLT_LOCUS3834</name>
</gene>
<evidence type="ECO:0000313" key="7">
    <source>
        <dbReference type="Proteomes" id="UP000276776"/>
    </source>
</evidence>
<feature type="transmembrane region" description="Helical" evidence="5">
    <location>
        <begin position="137"/>
        <end position="157"/>
    </location>
</feature>
<evidence type="ECO:0000256" key="3">
    <source>
        <dbReference type="ARBA" id="ARBA00022989"/>
    </source>
</evidence>